<accession>A0A9P5Z8D7</accession>
<dbReference type="OrthoDB" id="2909885at2759"/>
<feature type="compositionally biased region" description="Low complexity" evidence="1">
    <location>
        <begin position="197"/>
        <end position="235"/>
    </location>
</feature>
<protein>
    <submittedName>
        <fullName evidence="2">Uncharacterized protein</fullName>
    </submittedName>
</protein>
<feature type="compositionally biased region" description="Basic residues" evidence="1">
    <location>
        <begin position="236"/>
        <end position="247"/>
    </location>
</feature>
<dbReference type="Proteomes" id="UP000807469">
    <property type="component" value="Unassembled WGS sequence"/>
</dbReference>
<evidence type="ECO:0000256" key="1">
    <source>
        <dbReference type="SAM" id="MobiDB-lite"/>
    </source>
</evidence>
<evidence type="ECO:0000313" key="2">
    <source>
        <dbReference type="EMBL" id="KAF9482075.1"/>
    </source>
</evidence>
<keyword evidence="3" id="KW-1185">Reference proteome</keyword>
<evidence type="ECO:0000313" key="3">
    <source>
        <dbReference type="Proteomes" id="UP000807469"/>
    </source>
</evidence>
<comment type="caution">
    <text evidence="2">The sequence shown here is derived from an EMBL/GenBank/DDBJ whole genome shotgun (WGS) entry which is preliminary data.</text>
</comment>
<dbReference type="EMBL" id="MU155170">
    <property type="protein sequence ID" value="KAF9482075.1"/>
    <property type="molecule type" value="Genomic_DNA"/>
</dbReference>
<sequence length="247" mass="27136">MISMKIGRKFKPKKDEAIFWAGCLSTNYPKDPNASISMEGPARQFAAAHGKSTLEDHLDKYKIKLPDASKNRHSMQLKEKALKTFAQRAHGETHAYLGSYVRPGSVYTNMEKPILLGNPRITKLTEHRVHAGKYKVVKPAQSNSRSRSASPFKYRAGSFTNKRSASPKGKGIAQAAAATSRSKSLSPGRGRSRTPSRTRTLSLASRGRLTSRAGSPSRGRSNTPSRSRSNSPTSRGRSRVTKKLGKR</sequence>
<dbReference type="AlphaFoldDB" id="A0A9P5Z8D7"/>
<reference evidence="2" key="1">
    <citation type="submission" date="2020-11" db="EMBL/GenBank/DDBJ databases">
        <authorList>
            <consortium name="DOE Joint Genome Institute"/>
            <person name="Ahrendt S."/>
            <person name="Riley R."/>
            <person name="Andreopoulos W."/>
            <person name="Labutti K."/>
            <person name="Pangilinan J."/>
            <person name="Ruiz-Duenas F.J."/>
            <person name="Barrasa J.M."/>
            <person name="Sanchez-Garcia M."/>
            <person name="Camarero S."/>
            <person name="Miyauchi S."/>
            <person name="Serrano A."/>
            <person name="Linde D."/>
            <person name="Babiker R."/>
            <person name="Drula E."/>
            <person name="Ayuso-Fernandez I."/>
            <person name="Pacheco R."/>
            <person name="Padilla G."/>
            <person name="Ferreira P."/>
            <person name="Barriuso J."/>
            <person name="Kellner H."/>
            <person name="Castanera R."/>
            <person name="Alfaro M."/>
            <person name="Ramirez L."/>
            <person name="Pisabarro A.G."/>
            <person name="Kuo A."/>
            <person name="Tritt A."/>
            <person name="Lipzen A."/>
            <person name="He G."/>
            <person name="Yan M."/>
            <person name="Ng V."/>
            <person name="Cullen D."/>
            <person name="Martin F."/>
            <person name="Rosso M.-N."/>
            <person name="Henrissat B."/>
            <person name="Hibbett D."/>
            <person name="Martinez A.T."/>
            <person name="Grigoriev I.V."/>
        </authorList>
    </citation>
    <scope>NUCLEOTIDE SEQUENCE</scope>
    <source>
        <strain evidence="2">CIRM-BRFM 674</strain>
    </source>
</reference>
<proteinExistence type="predicted"/>
<feature type="compositionally biased region" description="Polar residues" evidence="1">
    <location>
        <begin position="140"/>
        <end position="149"/>
    </location>
</feature>
<gene>
    <name evidence="2" type="ORF">BDN70DRAFT_930339</name>
</gene>
<feature type="region of interest" description="Disordered" evidence="1">
    <location>
        <begin position="135"/>
        <end position="247"/>
    </location>
</feature>
<organism evidence="2 3">
    <name type="scientific">Pholiota conissans</name>
    <dbReference type="NCBI Taxonomy" id="109636"/>
    <lineage>
        <taxon>Eukaryota</taxon>
        <taxon>Fungi</taxon>
        <taxon>Dikarya</taxon>
        <taxon>Basidiomycota</taxon>
        <taxon>Agaricomycotina</taxon>
        <taxon>Agaricomycetes</taxon>
        <taxon>Agaricomycetidae</taxon>
        <taxon>Agaricales</taxon>
        <taxon>Agaricineae</taxon>
        <taxon>Strophariaceae</taxon>
        <taxon>Pholiota</taxon>
    </lineage>
</organism>
<name>A0A9P5Z8D7_9AGAR</name>